<name>A0ABP4Z8C3_9MICO</name>
<reference evidence="3" key="1">
    <citation type="journal article" date="2019" name="Int. J. Syst. Evol. Microbiol.">
        <title>The Global Catalogue of Microorganisms (GCM) 10K type strain sequencing project: providing services to taxonomists for standard genome sequencing and annotation.</title>
        <authorList>
            <consortium name="The Broad Institute Genomics Platform"/>
            <consortium name="The Broad Institute Genome Sequencing Center for Infectious Disease"/>
            <person name="Wu L."/>
            <person name="Ma J."/>
        </authorList>
    </citation>
    <scope>NUCLEOTIDE SEQUENCE [LARGE SCALE GENOMIC DNA]</scope>
    <source>
        <strain evidence="3">JCM 14323</strain>
    </source>
</reference>
<dbReference type="EMBL" id="BAAANK010000008">
    <property type="protein sequence ID" value="GAA1841844.1"/>
    <property type="molecule type" value="Genomic_DNA"/>
</dbReference>
<gene>
    <name evidence="2" type="ORF">GCM10009750_30150</name>
</gene>
<dbReference type="PANTHER" id="PTHR42923:SF17">
    <property type="entry name" value="AMINE OXIDASE DOMAIN-CONTAINING PROTEIN"/>
    <property type="match status" value="1"/>
</dbReference>
<dbReference type="Proteomes" id="UP001501746">
    <property type="component" value="Unassembled WGS sequence"/>
</dbReference>
<evidence type="ECO:0000259" key="1">
    <source>
        <dbReference type="Pfam" id="PF01593"/>
    </source>
</evidence>
<dbReference type="InterPro" id="IPR002937">
    <property type="entry name" value="Amino_oxidase"/>
</dbReference>
<comment type="caution">
    <text evidence="2">The sequence shown here is derived from an EMBL/GenBank/DDBJ whole genome shotgun (WGS) entry which is preliminary data.</text>
</comment>
<sequence length="414" mass="45600">MGGGGAGLTTAWLLDRHHDVILLEREARLGGHADTVDIEAHGRRLRVDAGFEFFSPGTTYAGFNRLLDALGVVRETYDATLTVFDMRAQHPIAMPPMRGGRPILPSFSPASLRTLLRFRAFLDDLPAFLARRDTTVTIGEYLERARLPKPFVEGFLLPLLLAFWCVERAEFLGFAAYNALYYLGENATSGFRAPVQSTIVGGMRVYVDAIVDSLERTEVRRGAEVVRVERLDGTWQVTDAVGRTDAFDRLVLACNPKRAHALVGHIPSLAGIAGELARFETFTTTIAIHGDRRLMPAHEASWSVVNARLHGERSSLSVWNPRLGLPVFKSWVTFDERMPHPLHAVVTYEHGRITPDYFDAQARLAPLNGTEGLWLAGLAMHDADSHESAVRSAMTVAEGLAPDSARLRTLVAPG</sequence>
<dbReference type="InterPro" id="IPR050464">
    <property type="entry name" value="Zeta_carotene_desat/Oxidored"/>
</dbReference>
<feature type="domain" description="Amine oxidase" evidence="1">
    <location>
        <begin position="6"/>
        <end position="260"/>
    </location>
</feature>
<dbReference type="InterPro" id="IPR036188">
    <property type="entry name" value="FAD/NAD-bd_sf"/>
</dbReference>
<organism evidence="2 3">
    <name type="scientific">Agromyces salentinus</name>
    <dbReference type="NCBI Taxonomy" id="269421"/>
    <lineage>
        <taxon>Bacteria</taxon>
        <taxon>Bacillati</taxon>
        <taxon>Actinomycetota</taxon>
        <taxon>Actinomycetes</taxon>
        <taxon>Micrococcales</taxon>
        <taxon>Microbacteriaceae</taxon>
        <taxon>Agromyces</taxon>
    </lineage>
</organism>
<evidence type="ECO:0000313" key="2">
    <source>
        <dbReference type="EMBL" id="GAA1841844.1"/>
    </source>
</evidence>
<dbReference type="Gene3D" id="3.50.50.60">
    <property type="entry name" value="FAD/NAD(P)-binding domain"/>
    <property type="match status" value="2"/>
</dbReference>
<dbReference type="Pfam" id="PF01593">
    <property type="entry name" value="Amino_oxidase"/>
    <property type="match status" value="1"/>
</dbReference>
<accession>A0ABP4Z8C3</accession>
<proteinExistence type="predicted"/>
<dbReference type="PANTHER" id="PTHR42923">
    <property type="entry name" value="PROTOPORPHYRINOGEN OXIDASE"/>
    <property type="match status" value="1"/>
</dbReference>
<keyword evidence="3" id="KW-1185">Reference proteome</keyword>
<protein>
    <submittedName>
        <fullName evidence="2">NAD(P)/FAD-dependent oxidoreductase</fullName>
    </submittedName>
</protein>
<evidence type="ECO:0000313" key="3">
    <source>
        <dbReference type="Proteomes" id="UP001501746"/>
    </source>
</evidence>
<dbReference type="SUPFAM" id="SSF51905">
    <property type="entry name" value="FAD/NAD(P)-binding domain"/>
    <property type="match status" value="1"/>
</dbReference>